<sequence length="95" mass="10602">MEIVTGIFIAIAAGTIGFCFGIRICGWGKQSIAEEYNRLLKDQADAWIARNQHVKDLHRDFINAALDSNDITDKKCLALRHELAHALSSHIPIDD</sequence>
<dbReference type="AlphaFoldDB" id="A0A0F9AWF4"/>
<comment type="caution">
    <text evidence="2">The sequence shown here is derived from an EMBL/GenBank/DDBJ whole genome shotgun (WGS) entry which is preliminary data.</text>
</comment>
<gene>
    <name evidence="2" type="ORF">LCGC14_2520700</name>
</gene>
<feature type="transmembrane region" description="Helical" evidence="1">
    <location>
        <begin position="6"/>
        <end position="26"/>
    </location>
</feature>
<proteinExistence type="predicted"/>
<name>A0A0F9AWF4_9ZZZZ</name>
<reference evidence="2" key="1">
    <citation type="journal article" date="2015" name="Nature">
        <title>Complex archaea that bridge the gap between prokaryotes and eukaryotes.</title>
        <authorList>
            <person name="Spang A."/>
            <person name="Saw J.H."/>
            <person name="Jorgensen S.L."/>
            <person name="Zaremba-Niedzwiedzka K."/>
            <person name="Martijn J."/>
            <person name="Lind A.E."/>
            <person name="van Eijk R."/>
            <person name="Schleper C."/>
            <person name="Guy L."/>
            <person name="Ettema T.J."/>
        </authorList>
    </citation>
    <scope>NUCLEOTIDE SEQUENCE</scope>
</reference>
<organism evidence="2">
    <name type="scientific">marine sediment metagenome</name>
    <dbReference type="NCBI Taxonomy" id="412755"/>
    <lineage>
        <taxon>unclassified sequences</taxon>
        <taxon>metagenomes</taxon>
        <taxon>ecological metagenomes</taxon>
    </lineage>
</organism>
<accession>A0A0F9AWF4</accession>
<evidence type="ECO:0000313" key="2">
    <source>
        <dbReference type="EMBL" id="KKL13944.1"/>
    </source>
</evidence>
<dbReference type="EMBL" id="LAZR01040656">
    <property type="protein sequence ID" value="KKL13944.1"/>
    <property type="molecule type" value="Genomic_DNA"/>
</dbReference>
<keyword evidence="1" id="KW-0812">Transmembrane</keyword>
<keyword evidence="1" id="KW-0472">Membrane</keyword>
<evidence type="ECO:0000256" key="1">
    <source>
        <dbReference type="SAM" id="Phobius"/>
    </source>
</evidence>
<protein>
    <submittedName>
        <fullName evidence="2">Uncharacterized protein</fullName>
    </submittedName>
</protein>
<keyword evidence="1" id="KW-1133">Transmembrane helix</keyword>